<dbReference type="PANTHER" id="PTHR48022:SF26">
    <property type="entry name" value="MAJOR FACILITATOR SUPERFAMILY (MFS) PROFILE DOMAIN-CONTAINING PROTEIN-RELATED"/>
    <property type="match status" value="1"/>
</dbReference>
<feature type="transmembrane region" description="Helical" evidence="8">
    <location>
        <begin position="378"/>
        <end position="396"/>
    </location>
</feature>
<dbReference type="InterPro" id="IPR020846">
    <property type="entry name" value="MFS_dom"/>
</dbReference>
<comment type="similarity">
    <text evidence="2">Belongs to the major facilitator superfamily. Sugar transporter (TC 2.A.1.1) family.</text>
</comment>
<keyword evidence="5 8" id="KW-1133">Transmembrane helix</keyword>
<dbReference type="AlphaFoldDB" id="A0A438NFF6"/>
<dbReference type="PROSITE" id="PS51257">
    <property type="entry name" value="PROKAR_LIPOPROTEIN"/>
    <property type="match status" value="1"/>
</dbReference>
<feature type="compositionally biased region" description="Basic and acidic residues" evidence="7">
    <location>
        <begin position="502"/>
        <end position="533"/>
    </location>
</feature>
<dbReference type="Proteomes" id="UP000288859">
    <property type="component" value="Unassembled WGS sequence"/>
</dbReference>
<evidence type="ECO:0000256" key="2">
    <source>
        <dbReference type="ARBA" id="ARBA00010992"/>
    </source>
</evidence>
<evidence type="ECO:0000259" key="9">
    <source>
        <dbReference type="PROSITE" id="PS50850"/>
    </source>
</evidence>
<dbReference type="InterPro" id="IPR050360">
    <property type="entry name" value="MFS_Sugar_Transporters"/>
</dbReference>
<dbReference type="SUPFAM" id="SSF103473">
    <property type="entry name" value="MFS general substrate transporter"/>
    <property type="match status" value="1"/>
</dbReference>
<keyword evidence="4 8" id="KW-0812">Transmembrane</keyword>
<feature type="region of interest" description="Disordered" evidence="7">
    <location>
        <begin position="469"/>
        <end position="533"/>
    </location>
</feature>
<evidence type="ECO:0000313" key="10">
    <source>
        <dbReference type="EMBL" id="RVX74469.1"/>
    </source>
</evidence>
<keyword evidence="6 8" id="KW-0472">Membrane</keyword>
<organism evidence="10 11">
    <name type="scientific">Exophiala mesophila</name>
    <name type="common">Black yeast-like fungus</name>
    <dbReference type="NCBI Taxonomy" id="212818"/>
    <lineage>
        <taxon>Eukaryota</taxon>
        <taxon>Fungi</taxon>
        <taxon>Dikarya</taxon>
        <taxon>Ascomycota</taxon>
        <taxon>Pezizomycotina</taxon>
        <taxon>Eurotiomycetes</taxon>
        <taxon>Chaetothyriomycetidae</taxon>
        <taxon>Chaetothyriales</taxon>
        <taxon>Herpotrichiellaceae</taxon>
        <taxon>Exophiala</taxon>
    </lineage>
</organism>
<evidence type="ECO:0000256" key="5">
    <source>
        <dbReference type="ARBA" id="ARBA00022989"/>
    </source>
</evidence>
<reference evidence="10 11" key="1">
    <citation type="submission" date="2017-03" db="EMBL/GenBank/DDBJ databases">
        <title>Genomes of endolithic fungi from Antarctica.</title>
        <authorList>
            <person name="Coleine C."/>
            <person name="Masonjones S."/>
            <person name="Stajich J.E."/>
        </authorList>
    </citation>
    <scope>NUCLEOTIDE SEQUENCE [LARGE SCALE GENOMIC DNA]</scope>
    <source>
        <strain evidence="10 11">CCFEE 6314</strain>
    </source>
</reference>
<feature type="transmembrane region" description="Helical" evidence="8">
    <location>
        <begin position="119"/>
        <end position="140"/>
    </location>
</feature>
<feature type="domain" description="Major facilitator superfamily (MFS) profile" evidence="9">
    <location>
        <begin position="22"/>
        <end position="431"/>
    </location>
</feature>
<dbReference type="InterPro" id="IPR005828">
    <property type="entry name" value="MFS_sugar_transport-like"/>
</dbReference>
<dbReference type="PANTHER" id="PTHR48022">
    <property type="entry name" value="PLASTIDIC GLUCOSE TRANSPORTER 4"/>
    <property type="match status" value="1"/>
</dbReference>
<evidence type="ECO:0000313" key="11">
    <source>
        <dbReference type="Proteomes" id="UP000288859"/>
    </source>
</evidence>
<dbReference type="EMBL" id="NAJM01000004">
    <property type="protein sequence ID" value="RVX74469.1"/>
    <property type="molecule type" value="Genomic_DNA"/>
</dbReference>
<keyword evidence="3" id="KW-0813">Transport</keyword>
<feature type="transmembrane region" description="Helical" evidence="8">
    <location>
        <begin position="152"/>
        <end position="175"/>
    </location>
</feature>
<comment type="subcellular location">
    <subcellularLocation>
        <location evidence="1">Membrane</location>
        <topology evidence="1">Multi-pass membrane protein</topology>
    </subcellularLocation>
</comment>
<dbReference type="GO" id="GO:0016020">
    <property type="term" value="C:membrane"/>
    <property type="evidence" value="ECO:0007669"/>
    <property type="project" value="UniProtKB-SubCell"/>
</dbReference>
<proteinExistence type="inferred from homology"/>
<feature type="transmembrane region" description="Helical" evidence="8">
    <location>
        <begin position="408"/>
        <end position="427"/>
    </location>
</feature>
<evidence type="ECO:0000256" key="6">
    <source>
        <dbReference type="ARBA" id="ARBA00023136"/>
    </source>
</evidence>
<evidence type="ECO:0000256" key="3">
    <source>
        <dbReference type="ARBA" id="ARBA00022448"/>
    </source>
</evidence>
<dbReference type="InterPro" id="IPR036259">
    <property type="entry name" value="MFS_trans_sf"/>
</dbReference>
<dbReference type="OrthoDB" id="6339427at2759"/>
<evidence type="ECO:0000256" key="7">
    <source>
        <dbReference type="SAM" id="MobiDB-lite"/>
    </source>
</evidence>
<dbReference type="PRINTS" id="PR00171">
    <property type="entry name" value="SUGRTRNSPORT"/>
</dbReference>
<feature type="transmembrane region" description="Helical" evidence="8">
    <location>
        <begin position="63"/>
        <end position="83"/>
    </location>
</feature>
<feature type="transmembrane region" description="Helical" evidence="8">
    <location>
        <begin position="95"/>
        <end position="113"/>
    </location>
</feature>
<feature type="transmembrane region" description="Helical" evidence="8">
    <location>
        <begin position="339"/>
        <end position="358"/>
    </location>
</feature>
<sequence>MGFLGPKQPYFGLKGGWLTFWITVACATDMTLFGYDQGVFGGVIVTQDFLDVHDLGGPSKTSLLGTVTAIYDIGCFFGAVSAVWLGEAIGRRRSVLVGTTIMSVGAILQIASYSVPQMIVGRIVAGIGNGINTSTAPVWQTETSAIKWRGKLVVIELILNIAGFSLSNWITYGFSFLPGPIAWRFPLAFQFVFIIILFATVPWLPESPRWLIAHDYEDEAFTILADLENKSENDAFVMAQHKEIVYTVQYERENAVKWMDLLRGKTAGKGGTKTIRRLLLGAGTQAIQQLSGINVTSYYLPTVLISSVGLDEKMARLLAACNILIRYNELPGYPHAHEVASASVAFFFLYYVFFGIGLQGTPWLYPTEINSLSMRTKGAAIGTATNWIFNFMVVEITPIGIQNLGWQFYIVWTVFNASFVPIVYFLYPETAGRSLEDIDDYYRTDPPLLVFRDKDAISTKRPEKYRIREEEEVRRHSSVDRETFRRQSRIGSYQAGMGRNDNTLRHREAEEDYEGKTESGDMEQDRYHHKEDV</sequence>
<accession>A0A438NFF6</accession>
<dbReference type="Gene3D" id="1.20.1250.20">
    <property type="entry name" value="MFS general substrate transporter like domains"/>
    <property type="match status" value="2"/>
</dbReference>
<dbReference type="VEuPathDB" id="FungiDB:PV10_07311"/>
<feature type="transmembrane region" description="Helical" evidence="8">
    <location>
        <begin position="181"/>
        <end position="204"/>
    </location>
</feature>
<comment type="caution">
    <text evidence="10">The sequence shown here is derived from an EMBL/GenBank/DDBJ whole genome shotgun (WGS) entry which is preliminary data.</text>
</comment>
<dbReference type="InterPro" id="IPR003663">
    <property type="entry name" value="Sugar/inositol_transpt"/>
</dbReference>
<feature type="compositionally biased region" description="Basic and acidic residues" evidence="7">
    <location>
        <begin position="469"/>
        <end position="485"/>
    </location>
</feature>
<protein>
    <recommendedName>
        <fullName evidence="9">Major facilitator superfamily (MFS) profile domain-containing protein</fullName>
    </recommendedName>
</protein>
<dbReference type="Pfam" id="PF00083">
    <property type="entry name" value="Sugar_tr"/>
    <property type="match status" value="2"/>
</dbReference>
<evidence type="ECO:0000256" key="1">
    <source>
        <dbReference type="ARBA" id="ARBA00004141"/>
    </source>
</evidence>
<gene>
    <name evidence="10" type="ORF">B0A52_01595</name>
</gene>
<evidence type="ECO:0000256" key="4">
    <source>
        <dbReference type="ARBA" id="ARBA00022692"/>
    </source>
</evidence>
<evidence type="ECO:0000256" key="8">
    <source>
        <dbReference type="SAM" id="Phobius"/>
    </source>
</evidence>
<name>A0A438NFF6_EXOME</name>
<dbReference type="PROSITE" id="PS50850">
    <property type="entry name" value="MFS"/>
    <property type="match status" value="1"/>
</dbReference>
<dbReference type="GO" id="GO:0005351">
    <property type="term" value="F:carbohydrate:proton symporter activity"/>
    <property type="evidence" value="ECO:0007669"/>
    <property type="project" value="TreeGrafter"/>
</dbReference>